<dbReference type="RefSeq" id="WP_343954597.1">
    <property type="nucleotide sequence ID" value="NZ_BAAAHQ010000047.1"/>
</dbReference>
<organism evidence="1 2">
    <name type="scientific">Nonomuraea longicatena</name>
    <dbReference type="NCBI Taxonomy" id="83682"/>
    <lineage>
        <taxon>Bacteria</taxon>
        <taxon>Bacillati</taxon>
        <taxon>Actinomycetota</taxon>
        <taxon>Actinomycetes</taxon>
        <taxon>Streptosporangiales</taxon>
        <taxon>Streptosporangiaceae</taxon>
        <taxon>Nonomuraea</taxon>
    </lineage>
</organism>
<dbReference type="Proteomes" id="UP001501578">
    <property type="component" value="Unassembled WGS sequence"/>
</dbReference>
<proteinExistence type="predicted"/>
<reference evidence="2" key="1">
    <citation type="journal article" date="2019" name="Int. J. Syst. Evol. Microbiol.">
        <title>The Global Catalogue of Microorganisms (GCM) 10K type strain sequencing project: providing services to taxonomists for standard genome sequencing and annotation.</title>
        <authorList>
            <consortium name="The Broad Institute Genomics Platform"/>
            <consortium name="The Broad Institute Genome Sequencing Center for Infectious Disease"/>
            <person name="Wu L."/>
            <person name="Ma J."/>
        </authorList>
    </citation>
    <scope>NUCLEOTIDE SEQUENCE [LARGE SCALE GENOMIC DNA]</scope>
    <source>
        <strain evidence="2">JCM 11136</strain>
    </source>
</reference>
<keyword evidence="2" id="KW-1185">Reference proteome</keyword>
<protein>
    <submittedName>
        <fullName evidence="1">Uncharacterized protein</fullName>
    </submittedName>
</protein>
<comment type="caution">
    <text evidence="1">The sequence shown here is derived from an EMBL/GenBank/DDBJ whole genome shotgun (WGS) entry which is preliminary data.</text>
</comment>
<sequence length="49" mass="5194">MTHDVQYVCAVCDGLEPCEPGMESPTPPICSTCARLTLADLLVGTGVWL</sequence>
<evidence type="ECO:0000313" key="1">
    <source>
        <dbReference type="EMBL" id="GAA0950655.1"/>
    </source>
</evidence>
<dbReference type="EMBL" id="BAAAHQ010000047">
    <property type="protein sequence ID" value="GAA0950655.1"/>
    <property type="molecule type" value="Genomic_DNA"/>
</dbReference>
<evidence type="ECO:0000313" key="2">
    <source>
        <dbReference type="Proteomes" id="UP001501578"/>
    </source>
</evidence>
<accession>A0ABP4BJX6</accession>
<gene>
    <name evidence="1" type="ORF">GCM10009560_70330</name>
</gene>
<name>A0ABP4BJX6_9ACTN</name>